<evidence type="ECO:0000259" key="4">
    <source>
        <dbReference type="Pfam" id="PF17103"/>
    </source>
</evidence>
<dbReference type="Pfam" id="PF17103">
    <property type="entry name" value="Stealth_CR4"/>
    <property type="match status" value="1"/>
</dbReference>
<keyword evidence="3" id="KW-0472">Membrane</keyword>
<dbReference type="AlphaFoldDB" id="A0AAN6G9Y2"/>
<dbReference type="GO" id="GO:0005794">
    <property type="term" value="C:Golgi apparatus"/>
    <property type="evidence" value="ECO:0007669"/>
    <property type="project" value="TreeGrafter"/>
</dbReference>
<dbReference type="InterPro" id="IPR047141">
    <property type="entry name" value="Stealth"/>
</dbReference>
<dbReference type="PANTHER" id="PTHR24045:SF0">
    <property type="entry name" value="N-ACETYLGLUCOSAMINE-1-PHOSPHOTRANSFERASE SUBUNITS ALPHA_BETA"/>
    <property type="match status" value="1"/>
</dbReference>
<proteinExistence type="predicted"/>
<feature type="domain" description="Stealth protein CR4 conserved region 4" evidence="4">
    <location>
        <begin position="1036"/>
        <end position="1080"/>
    </location>
</feature>
<feature type="compositionally biased region" description="Basic residues" evidence="2">
    <location>
        <begin position="280"/>
        <end position="290"/>
    </location>
</feature>
<feature type="compositionally biased region" description="Acidic residues" evidence="2">
    <location>
        <begin position="49"/>
        <end position="59"/>
    </location>
</feature>
<keyword evidence="3" id="KW-0812">Transmembrane</keyword>
<gene>
    <name evidence="5" type="ORF">OC842_005522</name>
</gene>
<feature type="region of interest" description="Disordered" evidence="2">
    <location>
        <begin position="121"/>
        <end position="150"/>
    </location>
</feature>
<sequence>MASTHPPSSPSPSPSPSTVAATSTSHFVLDLSSSSAGAGARAGAGGWQDDGEEEEEEEEGMKQPSSYYEYDHAADESLGLIAHTRRRRAGQRPRQRRCTSWPCLFAVLITASALFVLGLSRTQQQPPPPPHSSSSSSTVDPDLDSPSSQDASTIALALGRPLPPQLHHDSPSFAHFDLDYYALPLAHRTPITPIASLQLFLAHSACADDWVSSGTLCAHAPALFTHATAASLDILYSWVNGSAPHTANRKLYSDTPQGWWEEHWHPDPDPATQSQQAQQAHHKRRHQHRRAVPLRNDAAAITKNKSPTYNHNHYHYPVPKLKADNGDNRFRDTSELQYSVRSSLRFIKNLNHIHIVSPDFAAPLDTTESTPHADLPTDRFLLPAELLRHESHDVFRSFPGNATSPKRAGQVPHWLDTTRPDVLVGDAAAAASDKQHTLRVHHDWSAFRPSWLLSPQGLSTVFSQSQIEAWKHAVLPTFNSMAIETYLGHEAGLSDVFAYANDDFFLSDTLTVGDVHTPLYGLVLRFQPHLPVIGHQSGFVHPADHAKGGEWPSYRRSAWLLDQRFGTRQYGRAYLSHVHKSFHRALLDESRIVFDKPIRDAAGSRFRGLSESLNTPFLTQSFVIERHREALLWSFFLLRHDLDGDGFYARSSEGRDGEWHSLLREMGVGSEYSVRPLASSSSSSKASKGGPQALNNIVIVPHFPSALSDLAARNLSIAVPMPRRASLRASTSHLQRLAAAAAGGAGAEEGAVPEPGMSTFQFSHLDGYPFVHLEPYMQDRTMGFATAASPHSPKFGAGGFGGSPPGSPPQRTIREPWPVYWPASAEEEKLRFVFNPRRPACRIELAVCLRPEWSAASAKEAGLLEEKMFKQGPRADEVFKRFAFEKVECGDCLIQFLLHKSGESGFSAFMPADNDDSLLFPREPAAEIDPSRIPSAPQEPHLPLVARFDDDVSGRPASGPAASEADAEAEAEAPKTFTLQTVATLTGWLSLPRRAFARALLTRYAYVLADSPIDFVQVSLGFRSNSKALWKAGEHKGFLCVNDDVVVGARAKANGDDVAVQKVVRQFFESKWPHPSKYERQ</sequence>
<feature type="region of interest" description="Disordered" evidence="2">
    <location>
        <begin position="953"/>
        <end position="973"/>
    </location>
</feature>
<keyword evidence="6" id="KW-1185">Reference proteome</keyword>
<name>A0AAN6G9Y2_9BASI</name>
<feature type="region of interest" description="Disordered" evidence="2">
    <location>
        <begin position="1"/>
        <end position="64"/>
    </location>
</feature>
<comment type="caution">
    <text evidence="5">The sequence shown here is derived from an EMBL/GenBank/DDBJ whole genome shotgun (WGS) entry which is preliminary data.</text>
</comment>
<keyword evidence="3" id="KW-1133">Transmembrane helix</keyword>
<evidence type="ECO:0000256" key="2">
    <source>
        <dbReference type="SAM" id="MobiDB-lite"/>
    </source>
</evidence>
<reference evidence="5" key="1">
    <citation type="journal article" date="2023" name="PhytoFront">
        <title>Draft Genome Resources of Seven Strains of Tilletia horrida, Causal Agent of Kernel Smut of Rice.</title>
        <authorList>
            <person name="Khanal S."/>
            <person name="Antony Babu S."/>
            <person name="Zhou X.G."/>
        </authorList>
    </citation>
    <scope>NUCLEOTIDE SEQUENCE</scope>
    <source>
        <strain evidence="5">TX3</strain>
    </source>
</reference>
<dbReference type="GO" id="GO:0046835">
    <property type="term" value="P:carbohydrate phosphorylation"/>
    <property type="evidence" value="ECO:0007669"/>
    <property type="project" value="TreeGrafter"/>
</dbReference>
<dbReference type="EMBL" id="JAPDMQ010000401">
    <property type="protein sequence ID" value="KAK0525378.1"/>
    <property type="molecule type" value="Genomic_DNA"/>
</dbReference>
<dbReference type="InterPro" id="IPR031356">
    <property type="entry name" value="Stealth_CR4"/>
</dbReference>
<feature type="region of interest" description="Disordered" evidence="2">
    <location>
        <begin position="262"/>
        <end position="290"/>
    </location>
</feature>
<feature type="compositionally biased region" description="Low complexity" evidence="2">
    <location>
        <begin position="16"/>
        <end position="25"/>
    </location>
</feature>
<evidence type="ECO:0000313" key="6">
    <source>
        <dbReference type="Proteomes" id="UP001176521"/>
    </source>
</evidence>
<evidence type="ECO:0000313" key="5">
    <source>
        <dbReference type="EMBL" id="KAK0525378.1"/>
    </source>
</evidence>
<keyword evidence="1" id="KW-0808">Transferase</keyword>
<feature type="compositionally biased region" description="Low complexity" evidence="2">
    <location>
        <begin position="132"/>
        <end position="148"/>
    </location>
</feature>
<feature type="transmembrane region" description="Helical" evidence="3">
    <location>
        <begin position="101"/>
        <end position="120"/>
    </location>
</feature>
<dbReference type="GO" id="GO:0003976">
    <property type="term" value="F:UDP-N-acetylglucosamine-lysosomal-enzyme N-acetylglucosaminephosphotransferase activity"/>
    <property type="evidence" value="ECO:0007669"/>
    <property type="project" value="TreeGrafter"/>
</dbReference>
<dbReference type="Proteomes" id="UP001176521">
    <property type="component" value="Unassembled WGS sequence"/>
</dbReference>
<dbReference type="PANTHER" id="PTHR24045">
    <property type="match status" value="1"/>
</dbReference>
<protein>
    <recommendedName>
        <fullName evidence="4">Stealth protein CR4 conserved region 4 domain-containing protein</fullName>
    </recommendedName>
</protein>
<evidence type="ECO:0000256" key="1">
    <source>
        <dbReference type="ARBA" id="ARBA00022679"/>
    </source>
</evidence>
<evidence type="ECO:0000256" key="3">
    <source>
        <dbReference type="SAM" id="Phobius"/>
    </source>
</evidence>
<accession>A0AAN6G9Y2</accession>
<organism evidence="5 6">
    <name type="scientific">Tilletia horrida</name>
    <dbReference type="NCBI Taxonomy" id="155126"/>
    <lineage>
        <taxon>Eukaryota</taxon>
        <taxon>Fungi</taxon>
        <taxon>Dikarya</taxon>
        <taxon>Basidiomycota</taxon>
        <taxon>Ustilaginomycotina</taxon>
        <taxon>Exobasidiomycetes</taxon>
        <taxon>Tilletiales</taxon>
        <taxon>Tilletiaceae</taxon>
        <taxon>Tilletia</taxon>
    </lineage>
</organism>